<sequence length="72" mass="7730">MLTGVRVSIKAETVVQDGESIINSVTGRSLRTVTVTSECLQPCYKATANVTDTNHGLTFIQDRAPPQITVPV</sequence>
<proteinExistence type="predicted"/>
<protein>
    <submittedName>
        <fullName evidence="1">Uncharacterized protein</fullName>
    </submittedName>
</protein>
<reference evidence="1" key="1">
    <citation type="submission" date="2020-08" db="EMBL/GenBank/DDBJ databases">
        <title>Multicomponent nature underlies the extraordinary mechanical properties of spider dragline silk.</title>
        <authorList>
            <person name="Kono N."/>
            <person name="Nakamura H."/>
            <person name="Mori M."/>
            <person name="Yoshida Y."/>
            <person name="Ohtoshi R."/>
            <person name="Malay A.D."/>
            <person name="Moran D.A.P."/>
            <person name="Tomita M."/>
            <person name="Numata K."/>
            <person name="Arakawa K."/>
        </authorList>
    </citation>
    <scope>NUCLEOTIDE SEQUENCE</scope>
</reference>
<evidence type="ECO:0000313" key="1">
    <source>
        <dbReference type="EMBL" id="GFU09708.1"/>
    </source>
</evidence>
<dbReference type="AlphaFoldDB" id="A0A8X6UH73"/>
<comment type="caution">
    <text evidence="1">The sequence shown here is derived from an EMBL/GenBank/DDBJ whole genome shotgun (WGS) entry which is preliminary data.</text>
</comment>
<name>A0A8X6UH73_NEPPI</name>
<dbReference type="Proteomes" id="UP000887013">
    <property type="component" value="Unassembled WGS sequence"/>
</dbReference>
<organism evidence="1 2">
    <name type="scientific">Nephila pilipes</name>
    <name type="common">Giant wood spider</name>
    <name type="synonym">Nephila maculata</name>
    <dbReference type="NCBI Taxonomy" id="299642"/>
    <lineage>
        <taxon>Eukaryota</taxon>
        <taxon>Metazoa</taxon>
        <taxon>Ecdysozoa</taxon>
        <taxon>Arthropoda</taxon>
        <taxon>Chelicerata</taxon>
        <taxon>Arachnida</taxon>
        <taxon>Araneae</taxon>
        <taxon>Araneomorphae</taxon>
        <taxon>Entelegynae</taxon>
        <taxon>Araneoidea</taxon>
        <taxon>Nephilidae</taxon>
        <taxon>Nephila</taxon>
    </lineage>
</organism>
<evidence type="ECO:0000313" key="2">
    <source>
        <dbReference type="Proteomes" id="UP000887013"/>
    </source>
</evidence>
<keyword evidence="2" id="KW-1185">Reference proteome</keyword>
<dbReference type="EMBL" id="BMAW01124819">
    <property type="protein sequence ID" value="GFU09708.1"/>
    <property type="molecule type" value="Genomic_DNA"/>
</dbReference>
<gene>
    <name evidence="1" type="ORF">NPIL_87321</name>
</gene>
<accession>A0A8X6UH73</accession>